<comment type="caution">
    <text evidence="2">The sequence shown here is derived from an EMBL/GenBank/DDBJ whole genome shotgun (WGS) entry which is preliminary data.</text>
</comment>
<name>A0A9P4S163_9PEZI</name>
<proteinExistence type="predicted"/>
<feature type="region of interest" description="Disordered" evidence="1">
    <location>
        <begin position="1"/>
        <end position="29"/>
    </location>
</feature>
<protein>
    <submittedName>
        <fullName evidence="2">Uncharacterized protein</fullName>
    </submittedName>
</protein>
<dbReference type="AlphaFoldDB" id="A0A9P4S163"/>
<gene>
    <name evidence="2" type="ORF">M501DRAFT_1001392</name>
</gene>
<reference evidence="2" key="1">
    <citation type="journal article" date="2020" name="Stud. Mycol.">
        <title>101 Dothideomycetes genomes: a test case for predicting lifestyles and emergence of pathogens.</title>
        <authorList>
            <person name="Haridas S."/>
            <person name="Albert R."/>
            <person name="Binder M."/>
            <person name="Bloem J."/>
            <person name="Labutti K."/>
            <person name="Salamov A."/>
            <person name="Andreopoulos B."/>
            <person name="Baker S."/>
            <person name="Barry K."/>
            <person name="Bills G."/>
            <person name="Bluhm B."/>
            <person name="Cannon C."/>
            <person name="Castanera R."/>
            <person name="Culley D."/>
            <person name="Daum C."/>
            <person name="Ezra D."/>
            <person name="Gonzalez J."/>
            <person name="Henrissat B."/>
            <person name="Kuo A."/>
            <person name="Liang C."/>
            <person name="Lipzen A."/>
            <person name="Lutzoni F."/>
            <person name="Magnuson J."/>
            <person name="Mondo S."/>
            <person name="Nolan M."/>
            <person name="Ohm R."/>
            <person name="Pangilinan J."/>
            <person name="Park H.-J."/>
            <person name="Ramirez L."/>
            <person name="Alfaro M."/>
            <person name="Sun H."/>
            <person name="Tritt A."/>
            <person name="Yoshinaga Y."/>
            <person name="Zwiers L.-H."/>
            <person name="Turgeon B."/>
            <person name="Goodwin S."/>
            <person name="Spatafora J."/>
            <person name="Crous P."/>
            <person name="Grigoriev I."/>
        </authorList>
    </citation>
    <scope>NUCLEOTIDE SEQUENCE</scope>
    <source>
        <strain evidence="2">CBS 101060</strain>
    </source>
</reference>
<evidence type="ECO:0000313" key="2">
    <source>
        <dbReference type="EMBL" id="KAF2834234.1"/>
    </source>
</evidence>
<accession>A0A9P4S163</accession>
<dbReference type="OrthoDB" id="5600085at2759"/>
<organism evidence="2 3">
    <name type="scientific">Patellaria atrata CBS 101060</name>
    <dbReference type="NCBI Taxonomy" id="1346257"/>
    <lineage>
        <taxon>Eukaryota</taxon>
        <taxon>Fungi</taxon>
        <taxon>Dikarya</taxon>
        <taxon>Ascomycota</taxon>
        <taxon>Pezizomycotina</taxon>
        <taxon>Dothideomycetes</taxon>
        <taxon>Dothideomycetes incertae sedis</taxon>
        <taxon>Patellariales</taxon>
        <taxon>Patellariaceae</taxon>
        <taxon>Patellaria</taxon>
    </lineage>
</organism>
<evidence type="ECO:0000256" key="1">
    <source>
        <dbReference type="SAM" id="MobiDB-lite"/>
    </source>
</evidence>
<feature type="non-terminal residue" evidence="2">
    <location>
        <position position="1"/>
    </location>
</feature>
<keyword evidence="3" id="KW-1185">Reference proteome</keyword>
<evidence type="ECO:0000313" key="3">
    <source>
        <dbReference type="Proteomes" id="UP000799429"/>
    </source>
</evidence>
<dbReference type="Proteomes" id="UP000799429">
    <property type="component" value="Unassembled WGS sequence"/>
</dbReference>
<dbReference type="EMBL" id="MU006123">
    <property type="protein sequence ID" value="KAF2834234.1"/>
    <property type="molecule type" value="Genomic_DNA"/>
</dbReference>
<sequence>MYQPIPHPTFDLNHLQLQSPSTDQDQDPRKMFLKPYVDKDNSSMRADFASQLERVPQIDTVGYMDFEHLINSPEEDTNLSPTSYLFQAVELPACNDANGICQCGEECNCADCRVHGGPTLPANNDFNFDFMVNANVNVNGNTVVDHESRMPTNGLSNNAFEMSFNASVPG</sequence>